<name>A0A7K0KEJ8_9BACT</name>
<dbReference type="RefSeq" id="WP_154533474.1">
    <property type="nucleotide sequence ID" value="NZ_VUNG01000006.1"/>
</dbReference>
<reference evidence="2 3" key="1">
    <citation type="submission" date="2019-08" db="EMBL/GenBank/DDBJ databases">
        <title>In-depth cultivation of the pig gut microbiome towards novel bacterial diversity and tailored functional studies.</title>
        <authorList>
            <person name="Wylensek D."/>
            <person name="Hitch T.C.A."/>
            <person name="Clavel T."/>
        </authorList>
    </citation>
    <scope>NUCLEOTIDE SEQUENCE [LARGE SCALE GENOMIC DNA]</scope>
    <source>
        <strain evidence="2 3">LKV-178-WT-2A</strain>
    </source>
</reference>
<organism evidence="2 3">
    <name type="scientific">Hallella mizrahii</name>
    <dbReference type="NCBI Taxonomy" id="2606637"/>
    <lineage>
        <taxon>Bacteria</taxon>
        <taxon>Pseudomonadati</taxon>
        <taxon>Bacteroidota</taxon>
        <taxon>Bacteroidia</taxon>
        <taxon>Bacteroidales</taxon>
        <taxon>Prevotellaceae</taxon>
        <taxon>Hallella</taxon>
    </lineage>
</organism>
<evidence type="ECO:0000313" key="2">
    <source>
        <dbReference type="EMBL" id="MST83895.1"/>
    </source>
</evidence>
<keyword evidence="3" id="KW-1185">Reference proteome</keyword>
<dbReference type="PANTHER" id="PTHR33886:SF8">
    <property type="entry name" value="UNSATURATED RHAMNOGALACTURONAN HYDROLASE (EUROFUNG)"/>
    <property type="match status" value="1"/>
</dbReference>
<protein>
    <submittedName>
        <fullName evidence="2">Glycoside hydrolase family 88 protein</fullName>
    </submittedName>
</protein>
<dbReference type="AlphaFoldDB" id="A0A7K0KEJ8"/>
<proteinExistence type="predicted"/>
<dbReference type="InterPro" id="IPR052043">
    <property type="entry name" value="PolySaccharide_Degr_Enz"/>
</dbReference>
<dbReference type="InterPro" id="IPR012341">
    <property type="entry name" value="6hp_glycosidase-like_sf"/>
</dbReference>
<dbReference type="Proteomes" id="UP000438914">
    <property type="component" value="Unassembled WGS sequence"/>
</dbReference>
<dbReference type="Gene3D" id="1.50.10.10">
    <property type="match status" value="1"/>
</dbReference>
<dbReference type="SUPFAM" id="SSF48208">
    <property type="entry name" value="Six-hairpin glycosidases"/>
    <property type="match status" value="1"/>
</dbReference>
<dbReference type="PANTHER" id="PTHR33886">
    <property type="entry name" value="UNSATURATED RHAMNOGALACTURONAN HYDROLASE (EUROFUNG)"/>
    <property type="match status" value="1"/>
</dbReference>
<evidence type="ECO:0000256" key="1">
    <source>
        <dbReference type="ARBA" id="ARBA00022801"/>
    </source>
</evidence>
<accession>A0A7K0KEJ8</accession>
<dbReference type="EMBL" id="VUNG01000006">
    <property type="protein sequence ID" value="MST83895.1"/>
    <property type="molecule type" value="Genomic_DNA"/>
</dbReference>
<sequence length="426" mass="49346">MITIKNKYLWMVLIALMPLLSLQAQYRTERKAKAKATTEQKAKTLNQIFKVNDYWQKNHTPEATAFWNVAAYHTGNMEVCKWLTQELSSNKKLSAKRRKLLTDKLNAYLAYSLRWAEHNQWKGATEADTAKWLYKKYGEDQQHVLFGDWQICFQTYIDLYNMFQVQQESKGQTLTKMEISSPDLMTARAKEVMGYVVSHSAHDYWWWADALYMVMPVMMKMYKLTGDVRYLDKLYDNICYSDSIMLDKETGLYFRDGKYIYPMHKTNSGKKDFWARGDGWVLAGLAKVLQDMPKSYRHYDFFLKKYQRLALAVAKIQQPEGYWTRSMMDPQQAPGPETSGTAFFTYGMEWGVNHGLLNAKTFKPVIRRAQNYLTTVALQSDGSVGYVQPIGERAIPGQHVDKDSQADFGVGAFLLAATESLRSQNR</sequence>
<dbReference type="InterPro" id="IPR008928">
    <property type="entry name" value="6-hairpin_glycosidase_sf"/>
</dbReference>
<dbReference type="InterPro" id="IPR010905">
    <property type="entry name" value="Glyco_hydro_88"/>
</dbReference>
<keyword evidence="1 2" id="KW-0378">Hydrolase</keyword>
<dbReference type="GO" id="GO:0016787">
    <property type="term" value="F:hydrolase activity"/>
    <property type="evidence" value="ECO:0007669"/>
    <property type="project" value="UniProtKB-KW"/>
</dbReference>
<dbReference type="GO" id="GO:0005975">
    <property type="term" value="P:carbohydrate metabolic process"/>
    <property type="evidence" value="ECO:0007669"/>
    <property type="project" value="InterPro"/>
</dbReference>
<evidence type="ECO:0000313" key="3">
    <source>
        <dbReference type="Proteomes" id="UP000438914"/>
    </source>
</evidence>
<gene>
    <name evidence="2" type="ORF">FYJ73_04285</name>
</gene>
<dbReference type="Pfam" id="PF07470">
    <property type="entry name" value="Glyco_hydro_88"/>
    <property type="match status" value="1"/>
</dbReference>
<comment type="caution">
    <text evidence="2">The sequence shown here is derived from an EMBL/GenBank/DDBJ whole genome shotgun (WGS) entry which is preliminary data.</text>
</comment>